<protein>
    <recommendedName>
        <fullName evidence="7">Bacterial virulence protein VirB8 domain-containing protein</fullName>
    </recommendedName>
</protein>
<keyword evidence="2 6" id="KW-0812">Transmembrane</keyword>
<dbReference type="InterPro" id="IPR032710">
    <property type="entry name" value="NTF2-like_dom_sf"/>
</dbReference>
<proteinExistence type="predicted"/>
<dbReference type="CDD" id="cd16425">
    <property type="entry name" value="TrbF"/>
    <property type="match status" value="1"/>
</dbReference>
<dbReference type="Gene3D" id="3.10.450.230">
    <property type="entry name" value="VirB8 protein"/>
    <property type="match status" value="1"/>
</dbReference>
<evidence type="ECO:0000256" key="1">
    <source>
        <dbReference type="ARBA" id="ARBA00004167"/>
    </source>
</evidence>
<organism evidence="8 9">
    <name type="scientific">Paraburkholderia humisilvae</name>
    <dbReference type="NCBI Taxonomy" id="627669"/>
    <lineage>
        <taxon>Bacteria</taxon>
        <taxon>Pseudomonadati</taxon>
        <taxon>Pseudomonadota</taxon>
        <taxon>Betaproteobacteria</taxon>
        <taxon>Burkholderiales</taxon>
        <taxon>Burkholderiaceae</taxon>
        <taxon>Paraburkholderia</taxon>
    </lineage>
</organism>
<evidence type="ECO:0000313" key="8">
    <source>
        <dbReference type="EMBL" id="CAB3755827.1"/>
    </source>
</evidence>
<evidence type="ECO:0000256" key="2">
    <source>
        <dbReference type="ARBA" id="ARBA00022692"/>
    </source>
</evidence>
<keyword evidence="9" id="KW-1185">Reference proteome</keyword>
<dbReference type="AlphaFoldDB" id="A0A6J5DQG7"/>
<evidence type="ECO:0000313" key="9">
    <source>
        <dbReference type="Proteomes" id="UP000494363"/>
    </source>
</evidence>
<evidence type="ECO:0000256" key="6">
    <source>
        <dbReference type="SAM" id="Phobius"/>
    </source>
</evidence>
<evidence type="ECO:0000256" key="5">
    <source>
        <dbReference type="SAM" id="MobiDB-lite"/>
    </source>
</evidence>
<feature type="region of interest" description="Disordered" evidence="5">
    <location>
        <begin position="1"/>
        <end position="37"/>
    </location>
</feature>
<dbReference type="EMBL" id="CADIKH010000011">
    <property type="protein sequence ID" value="CAB3755827.1"/>
    <property type="molecule type" value="Genomic_DNA"/>
</dbReference>
<dbReference type="Pfam" id="PF04335">
    <property type="entry name" value="VirB8"/>
    <property type="match status" value="1"/>
</dbReference>
<accession>A0A6J5DQG7</accession>
<gene>
    <name evidence="8" type="ORF">LMG29542_02706</name>
</gene>
<name>A0A6J5DQG7_9BURK</name>
<dbReference type="Proteomes" id="UP000494363">
    <property type="component" value="Unassembled WGS sequence"/>
</dbReference>
<keyword evidence="3 6" id="KW-1133">Transmembrane helix</keyword>
<keyword evidence="4 6" id="KW-0472">Membrane</keyword>
<evidence type="ECO:0000256" key="4">
    <source>
        <dbReference type="ARBA" id="ARBA00023136"/>
    </source>
</evidence>
<feature type="domain" description="Bacterial virulence protein VirB8" evidence="7">
    <location>
        <begin position="40"/>
        <end position="241"/>
    </location>
</feature>
<comment type="subcellular location">
    <subcellularLocation>
        <location evidence="1">Membrane</location>
        <topology evidence="1">Single-pass membrane protein</topology>
    </subcellularLocation>
</comment>
<dbReference type="InterPro" id="IPR035658">
    <property type="entry name" value="TrbF"/>
</dbReference>
<feature type="compositionally biased region" description="Basic and acidic residues" evidence="5">
    <location>
        <begin position="24"/>
        <end position="37"/>
    </location>
</feature>
<sequence length="244" mass="27703">MFGRKKKGGDEAAAGGAKSPKGSVEQERSLHLQEPDGRRDDRYMNLAVEKYNWQVAWRITTALLAVSIAFNGYYMVTSKVVPYVVAVDKLGTVVSVGQPSRANPVDSRRAMREQVIRWVEWSRIVVGDQDAQKTFMRYVYARVEAGSAAYKKIDNFYHNERKPFTTAADHTVETHVTVALPVSDHSYQVEWTEIRHAPNGDVFGEERWKGLFTFKTMVLDKDEDIQRNGAGFFITDFTWSKVVG</sequence>
<reference evidence="8 9" key="1">
    <citation type="submission" date="2020-04" db="EMBL/GenBank/DDBJ databases">
        <authorList>
            <person name="De Canck E."/>
        </authorList>
    </citation>
    <scope>NUCLEOTIDE SEQUENCE [LARGE SCALE GENOMIC DNA]</scope>
    <source>
        <strain evidence="8 9">LMG 29542</strain>
    </source>
</reference>
<evidence type="ECO:0000256" key="3">
    <source>
        <dbReference type="ARBA" id="ARBA00022989"/>
    </source>
</evidence>
<feature type="transmembrane region" description="Helical" evidence="6">
    <location>
        <begin position="55"/>
        <end position="76"/>
    </location>
</feature>
<dbReference type="SUPFAM" id="SSF54427">
    <property type="entry name" value="NTF2-like"/>
    <property type="match status" value="1"/>
</dbReference>
<dbReference type="InterPro" id="IPR007430">
    <property type="entry name" value="VirB8"/>
</dbReference>
<dbReference type="GO" id="GO:0016020">
    <property type="term" value="C:membrane"/>
    <property type="evidence" value="ECO:0007669"/>
    <property type="project" value="UniProtKB-SubCell"/>
</dbReference>
<evidence type="ECO:0000259" key="7">
    <source>
        <dbReference type="Pfam" id="PF04335"/>
    </source>
</evidence>